<dbReference type="EMBL" id="CAJNON010004341">
    <property type="protein sequence ID" value="CAF1530428.1"/>
    <property type="molecule type" value="Genomic_DNA"/>
</dbReference>
<evidence type="ECO:0000313" key="2">
    <source>
        <dbReference type="EMBL" id="CAF1530428.1"/>
    </source>
</evidence>
<evidence type="ECO:0000256" key="1">
    <source>
        <dbReference type="SAM" id="MobiDB-lite"/>
    </source>
</evidence>
<dbReference type="AlphaFoldDB" id="A0A815VH74"/>
<reference evidence="2" key="1">
    <citation type="submission" date="2021-02" db="EMBL/GenBank/DDBJ databases">
        <authorList>
            <person name="Nowell W R."/>
        </authorList>
    </citation>
    <scope>NUCLEOTIDE SEQUENCE</scope>
</reference>
<gene>
    <name evidence="2" type="ORF">VCS650_LOCUS43672</name>
</gene>
<protein>
    <submittedName>
        <fullName evidence="2">Uncharacterized protein</fullName>
    </submittedName>
</protein>
<feature type="region of interest" description="Disordered" evidence="1">
    <location>
        <begin position="32"/>
        <end position="51"/>
    </location>
</feature>
<name>A0A815VH74_9BILA</name>
<organism evidence="2 3">
    <name type="scientific">Adineta steineri</name>
    <dbReference type="NCBI Taxonomy" id="433720"/>
    <lineage>
        <taxon>Eukaryota</taxon>
        <taxon>Metazoa</taxon>
        <taxon>Spiralia</taxon>
        <taxon>Gnathifera</taxon>
        <taxon>Rotifera</taxon>
        <taxon>Eurotatoria</taxon>
        <taxon>Bdelloidea</taxon>
        <taxon>Adinetida</taxon>
        <taxon>Adinetidae</taxon>
        <taxon>Adineta</taxon>
    </lineage>
</organism>
<feature type="region of interest" description="Disordered" evidence="1">
    <location>
        <begin position="1"/>
        <end position="22"/>
    </location>
</feature>
<accession>A0A815VH74</accession>
<feature type="non-terminal residue" evidence="2">
    <location>
        <position position="1"/>
    </location>
</feature>
<sequence length="84" mass="9676">NSNIYSQDPLAKSNASQKNDNNSLLYEYVDLNQPQPQQQQPIEESKSDQDDEEVIYDVINPNNERPVQPETDYESSMYAIPKNV</sequence>
<dbReference type="Proteomes" id="UP000663891">
    <property type="component" value="Unassembled WGS sequence"/>
</dbReference>
<feature type="region of interest" description="Disordered" evidence="1">
    <location>
        <begin position="58"/>
        <end position="84"/>
    </location>
</feature>
<proteinExistence type="predicted"/>
<comment type="caution">
    <text evidence="2">The sequence shown here is derived from an EMBL/GenBank/DDBJ whole genome shotgun (WGS) entry which is preliminary data.</text>
</comment>
<evidence type="ECO:0000313" key="3">
    <source>
        <dbReference type="Proteomes" id="UP000663891"/>
    </source>
</evidence>
<feature type="compositionally biased region" description="Polar residues" evidence="1">
    <location>
        <begin position="13"/>
        <end position="22"/>
    </location>
</feature>